<keyword evidence="3" id="KW-1185">Reference proteome</keyword>
<accession>A0A517QD66</accession>
<name>A0A517QD66_9PLAN</name>
<dbReference type="InterPro" id="IPR051873">
    <property type="entry name" value="KNR4/SMI1_regulator"/>
</dbReference>
<dbReference type="PANTHER" id="PTHR47432:SF1">
    <property type="entry name" value="CELL WALL ASSEMBLY REGULATOR SMI1"/>
    <property type="match status" value="1"/>
</dbReference>
<evidence type="ECO:0000259" key="1">
    <source>
        <dbReference type="SMART" id="SM00860"/>
    </source>
</evidence>
<dbReference type="InterPro" id="IPR037883">
    <property type="entry name" value="Knr4/Smi1-like_sf"/>
</dbReference>
<gene>
    <name evidence="2" type="ORF">Enr10x_48990</name>
</gene>
<dbReference type="Pfam" id="PF09346">
    <property type="entry name" value="SMI1_KNR4"/>
    <property type="match status" value="1"/>
</dbReference>
<dbReference type="AlphaFoldDB" id="A0A517QD66"/>
<dbReference type="GO" id="GO:0043332">
    <property type="term" value="C:mating projection tip"/>
    <property type="evidence" value="ECO:0007669"/>
    <property type="project" value="TreeGrafter"/>
</dbReference>
<dbReference type="SUPFAM" id="SSF160631">
    <property type="entry name" value="SMI1/KNR4-like"/>
    <property type="match status" value="1"/>
</dbReference>
<dbReference type="EMBL" id="CP037421">
    <property type="protein sequence ID" value="QDT29544.1"/>
    <property type="molecule type" value="Genomic_DNA"/>
</dbReference>
<proteinExistence type="predicted"/>
<dbReference type="InterPro" id="IPR018958">
    <property type="entry name" value="Knr4/Smi1-like_dom"/>
</dbReference>
<dbReference type="PANTHER" id="PTHR47432">
    <property type="entry name" value="CELL WALL ASSEMBLY REGULATOR SMI1"/>
    <property type="match status" value="1"/>
</dbReference>
<reference evidence="2 3" key="1">
    <citation type="submission" date="2019-03" db="EMBL/GenBank/DDBJ databases">
        <title>Deep-cultivation of Planctomycetes and their phenomic and genomic characterization uncovers novel biology.</title>
        <authorList>
            <person name="Wiegand S."/>
            <person name="Jogler M."/>
            <person name="Boedeker C."/>
            <person name="Pinto D."/>
            <person name="Vollmers J."/>
            <person name="Rivas-Marin E."/>
            <person name="Kohn T."/>
            <person name="Peeters S.H."/>
            <person name="Heuer A."/>
            <person name="Rast P."/>
            <person name="Oberbeckmann S."/>
            <person name="Bunk B."/>
            <person name="Jeske O."/>
            <person name="Meyerdierks A."/>
            <person name="Storesund J.E."/>
            <person name="Kallscheuer N."/>
            <person name="Luecker S."/>
            <person name="Lage O.M."/>
            <person name="Pohl T."/>
            <person name="Merkel B.J."/>
            <person name="Hornburger P."/>
            <person name="Mueller R.-W."/>
            <person name="Bruemmer F."/>
            <person name="Labrenz M."/>
            <person name="Spormann A.M."/>
            <person name="Op den Camp H."/>
            <person name="Overmann J."/>
            <person name="Amann R."/>
            <person name="Jetten M.S.M."/>
            <person name="Mascher T."/>
            <person name="Medema M.H."/>
            <person name="Devos D.P."/>
            <person name="Kaster A.-K."/>
            <person name="Ovreas L."/>
            <person name="Rohde M."/>
            <person name="Galperin M.Y."/>
            <person name="Jogler C."/>
        </authorList>
    </citation>
    <scope>NUCLEOTIDE SEQUENCE [LARGE SCALE GENOMIC DNA]</scope>
    <source>
        <strain evidence="2 3">Enr10</strain>
    </source>
</reference>
<dbReference type="Gene3D" id="3.40.1580.10">
    <property type="entry name" value="SMI1/KNR4-like"/>
    <property type="match status" value="1"/>
</dbReference>
<dbReference type="PROSITE" id="PS51257">
    <property type="entry name" value="PROKAR_LIPOPROTEIN"/>
    <property type="match status" value="1"/>
</dbReference>
<evidence type="ECO:0000313" key="2">
    <source>
        <dbReference type="EMBL" id="QDT29544.1"/>
    </source>
</evidence>
<dbReference type="RefSeq" id="WP_145451569.1">
    <property type="nucleotide sequence ID" value="NZ_CP037421.1"/>
</dbReference>
<sequence>MPEWKMTRRHAICMAGALLSAACTSDKGDDQVAGNDQSHPPVNTVTEAWHRIHDWLSAHAPKILANLNPPATAQEIQEAEQVFGLEMPEQWKELYRTHNGMNSEGNMGSLFYGMQFLTLQEAIHEYQNNNVPVEDPAPVRAADSGIRRENIYHPKWIAFAHDGGEALLRVDMAPTPTGTAGQVIFTDHADNTVILLNKNLLQFMKQFVDDLEAGRYFLNQEALAEGDEFLDCKPEIDVVNWSFSPRWQHLKD</sequence>
<dbReference type="SMART" id="SM00860">
    <property type="entry name" value="SMI1_KNR4"/>
    <property type="match status" value="1"/>
</dbReference>
<organism evidence="2 3">
    <name type="scientific">Gimesia panareensis</name>
    <dbReference type="NCBI Taxonomy" id="2527978"/>
    <lineage>
        <taxon>Bacteria</taxon>
        <taxon>Pseudomonadati</taxon>
        <taxon>Planctomycetota</taxon>
        <taxon>Planctomycetia</taxon>
        <taxon>Planctomycetales</taxon>
        <taxon>Planctomycetaceae</taxon>
        <taxon>Gimesia</taxon>
    </lineage>
</organism>
<dbReference type="Proteomes" id="UP000315647">
    <property type="component" value="Chromosome"/>
</dbReference>
<protein>
    <submittedName>
        <fullName evidence="2">SMI1 / KNR4 family protein</fullName>
    </submittedName>
</protein>
<feature type="domain" description="Knr4/Smi1-like" evidence="1">
    <location>
        <begin position="70"/>
        <end position="210"/>
    </location>
</feature>
<evidence type="ECO:0000313" key="3">
    <source>
        <dbReference type="Proteomes" id="UP000315647"/>
    </source>
</evidence>